<accession>A0AAE5BTS8</accession>
<keyword evidence="1" id="KW-0472">Membrane</keyword>
<keyword evidence="1" id="KW-1133">Transmembrane helix</keyword>
<dbReference type="Pfam" id="PF10658">
    <property type="entry name" value="DUF2484"/>
    <property type="match status" value="1"/>
</dbReference>
<reference evidence="2" key="1">
    <citation type="submission" date="2020-01" db="EMBL/GenBank/DDBJ databases">
        <authorList>
            <person name="Chen W.-M."/>
        </authorList>
    </citation>
    <scope>NUCLEOTIDE SEQUENCE</scope>
    <source>
        <strain evidence="2">CYK-10</strain>
    </source>
</reference>
<evidence type="ECO:0000313" key="3">
    <source>
        <dbReference type="Proteomes" id="UP001193501"/>
    </source>
</evidence>
<dbReference type="EMBL" id="JAABNR010000004">
    <property type="protein sequence ID" value="NBZ87036.1"/>
    <property type="molecule type" value="Genomic_DNA"/>
</dbReference>
<protein>
    <submittedName>
        <fullName evidence="2">DUF2484 family protein</fullName>
    </submittedName>
</protein>
<gene>
    <name evidence="2" type="ORF">GV832_05535</name>
</gene>
<dbReference type="AlphaFoldDB" id="A0AAE5BTS8"/>
<feature type="transmembrane region" description="Helical" evidence="1">
    <location>
        <begin position="41"/>
        <end position="63"/>
    </location>
</feature>
<dbReference type="Proteomes" id="UP001193501">
    <property type="component" value="Unassembled WGS sequence"/>
</dbReference>
<evidence type="ECO:0000256" key="1">
    <source>
        <dbReference type="SAM" id="Phobius"/>
    </source>
</evidence>
<keyword evidence="1" id="KW-0812">Transmembrane</keyword>
<dbReference type="InterPro" id="IPR018919">
    <property type="entry name" value="DUF2484"/>
</dbReference>
<dbReference type="RefSeq" id="WP_168773844.1">
    <property type="nucleotide sequence ID" value="NZ_JAABNR010000004.1"/>
</dbReference>
<organism evidence="2 3">
    <name type="scientific">Stagnihabitans tardus</name>
    <dbReference type="NCBI Taxonomy" id="2699202"/>
    <lineage>
        <taxon>Bacteria</taxon>
        <taxon>Pseudomonadati</taxon>
        <taxon>Pseudomonadota</taxon>
        <taxon>Alphaproteobacteria</taxon>
        <taxon>Rhodobacterales</taxon>
        <taxon>Paracoccaceae</taxon>
        <taxon>Stagnihabitans</taxon>
    </lineage>
</organism>
<comment type="caution">
    <text evidence="2">The sequence shown here is derived from an EMBL/GenBank/DDBJ whole genome shotgun (WGS) entry which is preliminary data.</text>
</comment>
<proteinExistence type="predicted"/>
<evidence type="ECO:0000313" key="2">
    <source>
        <dbReference type="EMBL" id="NBZ87036.1"/>
    </source>
</evidence>
<sequence>MSIVAGCLWVVLAQVLSMFPSRDYHWRAAYGLMALAVPVVAWLWVSQGWGAVAVFALAAGSILRWPLRCGVRWMTGGRIG</sequence>
<keyword evidence="3" id="KW-1185">Reference proteome</keyword>
<name>A0AAE5BTS8_9RHOB</name>